<gene>
    <name evidence="2" type="ORF">BD324DRAFT_631029</name>
</gene>
<feature type="compositionally biased region" description="Low complexity" evidence="1">
    <location>
        <begin position="358"/>
        <end position="373"/>
    </location>
</feature>
<evidence type="ECO:0000313" key="2">
    <source>
        <dbReference type="EMBL" id="ORX35658.1"/>
    </source>
</evidence>
<feature type="region of interest" description="Disordered" evidence="1">
    <location>
        <begin position="260"/>
        <end position="399"/>
    </location>
</feature>
<feature type="compositionally biased region" description="Low complexity" evidence="1">
    <location>
        <begin position="1143"/>
        <end position="1158"/>
    </location>
</feature>
<keyword evidence="3" id="KW-1185">Reference proteome</keyword>
<feature type="region of interest" description="Disordered" evidence="1">
    <location>
        <begin position="236"/>
        <end position="255"/>
    </location>
</feature>
<feature type="compositionally biased region" description="Basic and acidic residues" evidence="1">
    <location>
        <begin position="284"/>
        <end position="300"/>
    </location>
</feature>
<feature type="compositionally biased region" description="Basic and acidic residues" evidence="1">
    <location>
        <begin position="421"/>
        <end position="431"/>
    </location>
</feature>
<feature type="region of interest" description="Disordered" evidence="1">
    <location>
        <begin position="1"/>
        <end position="46"/>
    </location>
</feature>
<evidence type="ECO:0000313" key="3">
    <source>
        <dbReference type="Proteomes" id="UP000193218"/>
    </source>
</evidence>
<dbReference type="OrthoDB" id="2564483at2759"/>
<feature type="compositionally biased region" description="Polar residues" evidence="1">
    <location>
        <begin position="533"/>
        <end position="569"/>
    </location>
</feature>
<feature type="compositionally biased region" description="Polar residues" evidence="1">
    <location>
        <begin position="1"/>
        <end position="26"/>
    </location>
</feature>
<dbReference type="GeneID" id="33558205"/>
<feature type="compositionally biased region" description="Polar residues" evidence="1">
    <location>
        <begin position="1058"/>
        <end position="1070"/>
    </location>
</feature>
<dbReference type="Proteomes" id="UP000193218">
    <property type="component" value="Unassembled WGS sequence"/>
</dbReference>
<evidence type="ECO:0000256" key="1">
    <source>
        <dbReference type="SAM" id="MobiDB-lite"/>
    </source>
</evidence>
<feature type="compositionally biased region" description="Polar residues" evidence="1">
    <location>
        <begin position="266"/>
        <end position="278"/>
    </location>
</feature>
<reference evidence="2 3" key="1">
    <citation type="submission" date="2017-03" db="EMBL/GenBank/DDBJ databases">
        <title>Widespread Adenine N6-methylation of Active Genes in Fungi.</title>
        <authorList>
            <consortium name="DOE Joint Genome Institute"/>
            <person name="Mondo S.J."/>
            <person name="Dannebaum R.O."/>
            <person name="Kuo R.C."/>
            <person name="Louie K.B."/>
            <person name="Bewick A.J."/>
            <person name="Labutti K."/>
            <person name="Haridas S."/>
            <person name="Kuo A."/>
            <person name="Salamov A."/>
            <person name="Ahrendt S.R."/>
            <person name="Lau R."/>
            <person name="Bowen B.P."/>
            <person name="Lipzen A."/>
            <person name="Sullivan W."/>
            <person name="Andreopoulos W.B."/>
            <person name="Clum A."/>
            <person name="Lindquist E."/>
            <person name="Daum C."/>
            <person name="Northen T.R."/>
            <person name="Ramamoorthy G."/>
            <person name="Schmitz R.J."/>
            <person name="Gryganskyi A."/>
            <person name="Culley D."/>
            <person name="Magnuson J."/>
            <person name="James T.Y."/>
            <person name="O'Malley M.A."/>
            <person name="Stajich J.E."/>
            <person name="Spatafora J.W."/>
            <person name="Visel A."/>
            <person name="Grigoriev I.V."/>
        </authorList>
    </citation>
    <scope>NUCLEOTIDE SEQUENCE [LARGE SCALE GENOMIC DNA]</scope>
    <source>
        <strain evidence="2 3">NRRL Y-17943</strain>
    </source>
</reference>
<protein>
    <submittedName>
        <fullName evidence="2">Uncharacterized protein</fullName>
    </submittedName>
</protein>
<feature type="region of interest" description="Disordered" evidence="1">
    <location>
        <begin position="1053"/>
        <end position="1086"/>
    </location>
</feature>
<sequence>MPLSHRSSTLFRRSYSTFGESDTETTPVVAEAPSSPSQVDPFGSNPVLPLQPQTQTVANPTRKRRTGVSKKQTLLESESTPRIILASPSTSTIHYLFPSSETSSHLGTRVTTQTSTSTESDVTIARKRLNRVSATSYQYNYEPVYEGDKSQAKSAPSAKSPAGPRHAPKDSLDYTKTLKSRGGVGKRFTLDKVNTVKDLGKGFPATVLGPAKRVPSIGNEPLRLPIVTRRNVSLPAKGNSEVTSGPGCETPAGRFKTVGSMKSLRRQQSLADARQGTTRLPALMERENVEGKYALHHDESMGSQNRRKRSQSLSSHRSPYCTSPTSPIIPAPDFGDPIQFNIPSSPSFSHLDYSTAGSIPPAQSSSASSRRSSLAPTKRAQTAHLTSVPMTRGDSGISVAASETKKLIHADMERRLSMAEAERTRTMEKLTAEIPAESSARGRDLRRRLSLSLRRSQSLKRSDSSPKANRTRSQSLSSKSVRQMGISSPSPLPEASTVPDRRSTDMIQGMFLGELNVDLGGRFLLEASLLVGTSSSDSPQGSIYPDTTTPSSGFTSLPVSADPSVSPSESPHPIIRRDSTKSEKYRGRPLHPAFASSTSLLAPSTIGLGLSPVTTPISLPQSLLEEAVDLTGQDKERWGNASKRVSGSMDNVSIQLGAKPPAPAEFFLPQHPQSLRMTRSLGPGVLRAQYLGQEAPPRPARSPSRGPPTPKEGGVDDTTPKWQRQAAGFSLCSPPGAIEPLARPVTQGSRDQSTRRLSRTNKSMSFLSASASFRSMFKRHREEPNATSPVADEVTFRGQVISPPLEQSPEGQDAHRDQKRRERILSEALSHSIKTKRLVSPSASAINGSSRMSIPTALLDSAPISNNAGRPLGELGGDTSVNSIYSTYESPRQPIIARVATPVESPPPEISKWSPSPMKPKRKILRSMVGTPELPSLSAPLHHARSMISLHRAKDSITMKSSPAGPDQIVTGSLEVSYASPRRTVAARQDRTIFADESDPKNENEARSLRSPKVSTSPALSYTERPPLPPLPLDADSRPKWWSRSAILPRTRRLFSPDPSSMETRSTPGSGSRKATMYGAPVSSADPPIRKVLEELIQREEEEREKAAVAAMSVVLPEEPSEEAEGQGEGSERYTLGGAMTESAATARRQSRSLSRSSSKIEKAKKVMDWREAVDGTRDLREMEQRWKDHVQQERDRLKRIGQRTRVV</sequence>
<feature type="region of interest" description="Disordered" evidence="1">
    <location>
        <begin position="992"/>
        <end position="1036"/>
    </location>
</feature>
<feature type="compositionally biased region" description="Polar residues" evidence="1">
    <location>
        <begin position="466"/>
        <end position="489"/>
    </location>
</feature>
<name>A0A1Y1UC81_9TREE</name>
<feature type="compositionally biased region" description="Low complexity" evidence="1">
    <location>
        <begin position="152"/>
        <end position="164"/>
    </location>
</feature>
<proteinExistence type="predicted"/>
<comment type="caution">
    <text evidence="2">The sequence shown here is derived from an EMBL/GenBank/DDBJ whole genome shotgun (WGS) entry which is preliminary data.</text>
</comment>
<feature type="compositionally biased region" description="Low complexity" evidence="1">
    <location>
        <begin position="108"/>
        <end position="121"/>
    </location>
</feature>
<feature type="region of interest" description="Disordered" evidence="1">
    <location>
        <begin position="693"/>
        <end position="763"/>
    </location>
</feature>
<feature type="region of interest" description="Disordered" evidence="1">
    <location>
        <begin position="421"/>
        <end position="500"/>
    </location>
</feature>
<feature type="compositionally biased region" description="Polar residues" evidence="1">
    <location>
        <begin position="311"/>
        <end position="326"/>
    </location>
</feature>
<accession>A0A1Y1UC81</accession>
<dbReference type="EMBL" id="NBSH01000010">
    <property type="protein sequence ID" value="ORX35658.1"/>
    <property type="molecule type" value="Genomic_DNA"/>
</dbReference>
<feature type="region of interest" description="Disordered" evidence="1">
    <location>
        <begin position="146"/>
        <end position="178"/>
    </location>
</feature>
<feature type="compositionally biased region" description="Basic and acidic residues" evidence="1">
    <location>
        <begin position="992"/>
        <end position="1008"/>
    </location>
</feature>
<feature type="region of interest" description="Disordered" evidence="1">
    <location>
        <begin position="1116"/>
        <end position="1167"/>
    </location>
</feature>
<feature type="compositionally biased region" description="Basic and acidic residues" evidence="1">
    <location>
        <begin position="575"/>
        <end position="586"/>
    </location>
</feature>
<feature type="compositionally biased region" description="Polar residues" evidence="1">
    <location>
        <begin position="379"/>
        <end position="389"/>
    </location>
</feature>
<feature type="compositionally biased region" description="Pro residues" evidence="1">
    <location>
        <begin position="696"/>
        <end position="710"/>
    </location>
</feature>
<feature type="region of interest" description="Disordered" evidence="1">
    <location>
        <begin position="102"/>
        <end position="121"/>
    </location>
</feature>
<organism evidence="2 3">
    <name type="scientific">Kockovaella imperatae</name>
    <dbReference type="NCBI Taxonomy" id="4999"/>
    <lineage>
        <taxon>Eukaryota</taxon>
        <taxon>Fungi</taxon>
        <taxon>Dikarya</taxon>
        <taxon>Basidiomycota</taxon>
        <taxon>Agaricomycotina</taxon>
        <taxon>Tremellomycetes</taxon>
        <taxon>Tremellales</taxon>
        <taxon>Cuniculitremaceae</taxon>
        <taxon>Kockovaella</taxon>
    </lineage>
</organism>
<dbReference type="InParanoid" id="A0A1Y1UC81"/>
<dbReference type="AlphaFoldDB" id="A0A1Y1UC81"/>
<dbReference type="RefSeq" id="XP_021869822.1">
    <property type="nucleotide sequence ID" value="XM_022016396.1"/>
</dbReference>
<feature type="region of interest" description="Disordered" evidence="1">
    <location>
        <begin position="533"/>
        <end position="587"/>
    </location>
</feature>